<sequence length="166" mass="17619">MTNLSSSTTRPSREGEKKNLPGLFFSSSQLTGSLDPPGQPTSHPARLPLGWQRVSWFRPVSPSVSLSLSSSVGTRATTVVDASAPVCHTRLDTTRYWPLAPVRLLLFWHLTSMGLALGPEWAPRAVGSSLFSAILPLSSSLSPPPTPPSLSLARSVALPTFASSVS</sequence>
<comment type="caution">
    <text evidence="2">The sequence shown here is derived from an EMBL/GenBank/DDBJ whole genome shotgun (WGS) entry which is preliminary data.</text>
</comment>
<keyword evidence="3" id="KW-1185">Reference proteome</keyword>
<evidence type="ECO:0000313" key="2">
    <source>
        <dbReference type="EMBL" id="KAL1841424.1"/>
    </source>
</evidence>
<feature type="region of interest" description="Disordered" evidence="1">
    <location>
        <begin position="1"/>
        <end position="20"/>
    </location>
</feature>
<evidence type="ECO:0000256" key="1">
    <source>
        <dbReference type="SAM" id="MobiDB-lite"/>
    </source>
</evidence>
<gene>
    <name evidence="2" type="ORF">VTK73DRAFT_3486</name>
</gene>
<organism evidence="2 3">
    <name type="scientific">Phialemonium thermophilum</name>
    <dbReference type="NCBI Taxonomy" id="223376"/>
    <lineage>
        <taxon>Eukaryota</taxon>
        <taxon>Fungi</taxon>
        <taxon>Dikarya</taxon>
        <taxon>Ascomycota</taxon>
        <taxon>Pezizomycotina</taxon>
        <taxon>Sordariomycetes</taxon>
        <taxon>Sordariomycetidae</taxon>
        <taxon>Cephalothecales</taxon>
        <taxon>Cephalothecaceae</taxon>
        <taxon>Phialemonium</taxon>
    </lineage>
</organism>
<reference evidence="2 3" key="1">
    <citation type="journal article" date="2024" name="Commun. Biol.">
        <title>Comparative genomic analysis of thermophilic fungi reveals convergent evolutionary adaptations and gene losses.</title>
        <authorList>
            <person name="Steindorff A.S."/>
            <person name="Aguilar-Pontes M.V."/>
            <person name="Robinson A.J."/>
            <person name="Andreopoulos B."/>
            <person name="LaButti K."/>
            <person name="Kuo A."/>
            <person name="Mondo S."/>
            <person name="Riley R."/>
            <person name="Otillar R."/>
            <person name="Haridas S."/>
            <person name="Lipzen A."/>
            <person name="Grimwood J."/>
            <person name="Schmutz J."/>
            <person name="Clum A."/>
            <person name="Reid I.D."/>
            <person name="Moisan M.C."/>
            <person name="Butler G."/>
            <person name="Nguyen T.T.M."/>
            <person name="Dewar K."/>
            <person name="Conant G."/>
            <person name="Drula E."/>
            <person name="Henrissat B."/>
            <person name="Hansel C."/>
            <person name="Singer S."/>
            <person name="Hutchinson M.I."/>
            <person name="de Vries R.P."/>
            <person name="Natvig D.O."/>
            <person name="Powell A.J."/>
            <person name="Tsang A."/>
            <person name="Grigoriev I.V."/>
        </authorList>
    </citation>
    <scope>NUCLEOTIDE SEQUENCE [LARGE SCALE GENOMIC DNA]</scope>
    <source>
        <strain evidence="2 3">ATCC 24622</strain>
    </source>
</reference>
<dbReference type="EMBL" id="JAZHXJ010002077">
    <property type="protein sequence ID" value="KAL1841424.1"/>
    <property type="molecule type" value="Genomic_DNA"/>
</dbReference>
<evidence type="ECO:0000313" key="3">
    <source>
        <dbReference type="Proteomes" id="UP001586593"/>
    </source>
</evidence>
<proteinExistence type="predicted"/>
<protein>
    <submittedName>
        <fullName evidence="2">Uncharacterized protein</fullName>
    </submittedName>
</protein>
<dbReference type="Proteomes" id="UP001586593">
    <property type="component" value="Unassembled WGS sequence"/>
</dbReference>
<name>A0ABR3VHT7_9PEZI</name>
<accession>A0ABR3VHT7</accession>
<feature type="compositionally biased region" description="Polar residues" evidence="1">
    <location>
        <begin position="1"/>
        <end position="10"/>
    </location>
</feature>